<reference evidence="2" key="1">
    <citation type="submission" date="2020-11" db="EMBL/GenBank/DDBJ databases">
        <authorList>
            <consortium name="DOE Joint Genome Institute"/>
            <person name="Ahrendt S."/>
            <person name="Riley R."/>
            <person name="Andreopoulos W."/>
            <person name="Labutti K."/>
            <person name="Pangilinan J."/>
            <person name="Ruiz-Duenas F.J."/>
            <person name="Barrasa J.M."/>
            <person name="Sanchez-Garcia M."/>
            <person name="Camarero S."/>
            <person name="Miyauchi S."/>
            <person name="Serrano A."/>
            <person name="Linde D."/>
            <person name="Babiker R."/>
            <person name="Drula E."/>
            <person name="Ayuso-Fernandez I."/>
            <person name="Pacheco R."/>
            <person name="Padilla G."/>
            <person name="Ferreira P."/>
            <person name="Barriuso J."/>
            <person name="Kellner H."/>
            <person name="Castanera R."/>
            <person name="Alfaro M."/>
            <person name="Ramirez L."/>
            <person name="Pisabarro A.G."/>
            <person name="Kuo A."/>
            <person name="Tritt A."/>
            <person name="Lipzen A."/>
            <person name="He G."/>
            <person name="Yan M."/>
            <person name="Ng V."/>
            <person name="Cullen D."/>
            <person name="Martin F."/>
            <person name="Rosso M.-N."/>
            <person name="Henrissat B."/>
            <person name="Hibbett D."/>
            <person name="Martinez A.T."/>
            <person name="Grigoriev I.V."/>
        </authorList>
    </citation>
    <scope>NUCLEOTIDE SEQUENCE</scope>
    <source>
        <strain evidence="2">CIRM-BRFM 674</strain>
    </source>
</reference>
<evidence type="ECO:0000256" key="1">
    <source>
        <dbReference type="SAM" id="MobiDB-lite"/>
    </source>
</evidence>
<accession>A0A9P6CZD0</accession>
<organism evidence="2 3">
    <name type="scientific">Pholiota conissans</name>
    <dbReference type="NCBI Taxonomy" id="109636"/>
    <lineage>
        <taxon>Eukaryota</taxon>
        <taxon>Fungi</taxon>
        <taxon>Dikarya</taxon>
        <taxon>Basidiomycota</taxon>
        <taxon>Agaricomycotina</taxon>
        <taxon>Agaricomycetes</taxon>
        <taxon>Agaricomycetidae</taxon>
        <taxon>Agaricales</taxon>
        <taxon>Agaricineae</taxon>
        <taxon>Strophariaceae</taxon>
        <taxon>Pholiota</taxon>
    </lineage>
</organism>
<feature type="compositionally biased region" description="Acidic residues" evidence="1">
    <location>
        <begin position="123"/>
        <end position="145"/>
    </location>
</feature>
<dbReference type="EMBL" id="MU155237">
    <property type="protein sequence ID" value="KAF9478300.1"/>
    <property type="molecule type" value="Genomic_DNA"/>
</dbReference>
<feature type="region of interest" description="Disordered" evidence="1">
    <location>
        <begin position="119"/>
        <end position="159"/>
    </location>
</feature>
<dbReference type="OrthoDB" id="3041043at2759"/>
<evidence type="ECO:0000313" key="3">
    <source>
        <dbReference type="Proteomes" id="UP000807469"/>
    </source>
</evidence>
<evidence type="ECO:0000313" key="2">
    <source>
        <dbReference type="EMBL" id="KAF9478300.1"/>
    </source>
</evidence>
<gene>
    <name evidence="2" type="ORF">BDN70DRAFT_860277</name>
</gene>
<sequence>MVCVFRPATTDDLIFDNIGPRDLIRFSRTCSENYGRVQSYMRRAFRINPLLARYFTDTQISTFRRLQGRTGMVISGSTAVQFFHRVRYDDADLDLYLQREFRDEVMTWLVDAGYTLSEPSEIYSDEDEDEDDGDDDDESDEDGDNESGGNDLQSSGSRSRRALPLIYEPSRHPKPFQVYTFLGPDGIQKIQLVMAYNCPLETILNFHSTNVMNLITSDTAYSFFPNASFVEDRAVSLGGMHLHFRSAQRKYQRRGWVIQSNVSFREILDTESEFGAAVRFVGDNKCWTIPLGNELNRPFLYAPEASSWRIEHDVHRQLLFRFNILQSDCFRYTCLVDDLDGHLHAHLHDGFGREHGGKTDSRFLSIYHDDELANLVKWYRCHDSERETCYFSWAKLHYPGV</sequence>
<name>A0A9P6CZD0_9AGAR</name>
<dbReference type="Proteomes" id="UP000807469">
    <property type="component" value="Unassembled WGS sequence"/>
</dbReference>
<proteinExistence type="predicted"/>
<comment type="caution">
    <text evidence="2">The sequence shown here is derived from an EMBL/GenBank/DDBJ whole genome shotgun (WGS) entry which is preliminary data.</text>
</comment>
<protein>
    <submittedName>
        <fullName evidence="2">Uncharacterized protein</fullName>
    </submittedName>
</protein>
<keyword evidence="3" id="KW-1185">Reference proteome</keyword>
<dbReference type="AlphaFoldDB" id="A0A9P6CZD0"/>